<keyword evidence="2" id="KW-0378">Hydrolase</keyword>
<dbReference type="Gene3D" id="3.40.710.10">
    <property type="entry name" value="DD-peptidase/beta-lactamase superfamily"/>
    <property type="match status" value="1"/>
</dbReference>
<dbReference type="InterPro" id="IPR050491">
    <property type="entry name" value="AmpC-like"/>
</dbReference>
<proteinExistence type="predicted"/>
<accession>A0ABV5GAB8</accession>
<gene>
    <name evidence="2" type="ORF">ACFFUU_00435</name>
</gene>
<dbReference type="Proteomes" id="UP001589576">
    <property type="component" value="Unassembled WGS sequence"/>
</dbReference>
<dbReference type="InterPro" id="IPR001466">
    <property type="entry name" value="Beta-lactam-related"/>
</dbReference>
<dbReference type="EC" id="3.-.-.-" evidence="2"/>
<evidence type="ECO:0000313" key="2">
    <source>
        <dbReference type="EMBL" id="MFB9088059.1"/>
    </source>
</evidence>
<dbReference type="EMBL" id="JBHMFB010000001">
    <property type="protein sequence ID" value="MFB9088059.1"/>
    <property type="molecule type" value="Genomic_DNA"/>
</dbReference>
<evidence type="ECO:0000259" key="1">
    <source>
        <dbReference type="Pfam" id="PF00144"/>
    </source>
</evidence>
<dbReference type="SUPFAM" id="SSF56601">
    <property type="entry name" value="beta-lactamase/transpeptidase-like"/>
    <property type="match status" value="1"/>
</dbReference>
<dbReference type="GO" id="GO:0016787">
    <property type="term" value="F:hydrolase activity"/>
    <property type="evidence" value="ECO:0007669"/>
    <property type="project" value="UniProtKB-KW"/>
</dbReference>
<keyword evidence="3" id="KW-1185">Reference proteome</keyword>
<protein>
    <submittedName>
        <fullName evidence="2">Serine hydrolase domain-containing protein</fullName>
        <ecNumber evidence="2">3.-.-.-</ecNumber>
    </submittedName>
</protein>
<dbReference type="PANTHER" id="PTHR46825:SF9">
    <property type="entry name" value="BETA-LACTAMASE-RELATED DOMAIN-CONTAINING PROTEIN"/>
    <property type="match status" value="1"/>
</dbReference>
<organism evidence="2 3">
    <name type="scientific">Flavobacterium paronense</name>
    <dbReference type="NCBI Taxonomy" id="1392775"/>
    <lineage>
        <taxon>Bacteria</taxon>
        <taxon>Pseudomonadati</taxon>
        <taxon>Bacteroidota</taxon>
        <taxon>Flavobacteriia</taxon>
        <taxon>Flavobacteriales</taxon>
        <taxon>Flavobacteriaceae</taxon>
        <taxon>Flavobacterium</taxon>
    </lineage>
</organism>
<evidence type="ECO:0000313" key="3">
    <source>
        <dbReference type="Proteomes" id="UP001589576"/>
    </source>
</evidence>
<dbReference type="RefSeq" id="WP_290285500.1">
    <property type="nucleotide sequence ID" value="NZ_JAUFQN010000019.1"/>
</dbReference>
<comment type="caution">
    <text evidence="2">The sequence shown here is derived from an EMBL/GenBank/DDBJ whole genome shotgun (WGS) entry which is preliminary data.</text>
</comment>
<dbReference type="InterPro" id="IPR012338">
    <property type="entry name" value="Beta-lactam/transpept-like"/>
</dbReference>
<sequence length="407" mass="47057">MKITLITFFLSILFYFSNPKTGGNFVNLYHKNPGDSLHISSPFPIKMGNVSEEYVAEKTHYIDSFYNKNINSPFYSGGFIVVKNGRVLYEDYKGYANARTGEKITASTPIHLASVSKVLTCMAVLRLVQQDNIMLDQKVTDWLPKFPYKETTIRTLLNHRSGLQHYANFPGLMKKRWNKKKILSNQDILDLLVQNKFRLKTPNDTHFDYCNTNYVILALIIEKATGLNYRKAMQELVFKPLGMTNTFVFNYETDRETASKSYRGNTIFPWDQFDALYGDKNIYSTPRDLVKFDMGTYSPNFINSELLQEAYFGYSAGHVAKPIKDYGLGMRMRFLPPNNEKMIYHNGWWHGNNTSFVPVKKDTVTVICLGNKYSNRPYSTLSMVSSLFYKKKTEIEKPLPFETECQE</sequence>
<name>A0ABV5GAB8_9FLAO</name>
<feature type="domain" description="Beta-lactamase-related" evidence="1">
    <location>
        <begin position="78"/>
        <end position="367"/>
    </location>
</feature>
<dbReference type="Pfam" id="PF00144">
    <property type="entry name" value="Beta-lactamase"/>
    <property type="match status" value="1"/>
</dbReference>
<dbReference type="PANTHER" id="PTHR46825">
    <property type="entry name" value="D-ALANYL-D-ALANINE-CARBOXYPEPTIDASE/ENDOPEPTIDASE AMPH"/>
    <property type="match status" value="1"/>
</dbReference>
<reference evidence="2 3" key="1">
    <citation type="submission" date="2024-09" db="EMBL/GenBank/DDBJ databases">
        <authorList>
            <person name="Sun Q."/>
            <person name="Mori K."/>
        </authorList>
    </citation>
    <scope>NUCLEOTIDE SEQUENCE [LARGE SCALE GENOMIC DNA]</scope>
    <source>
        <strain evidence="2 3">CECT 8460</strain>
    </source>
</reference>